<evidence type="ECO:0000256" key="1">
    <source>
        <dbReference type="SAM" id="Phobius"/>
    </source>
</evidence>
<feature type="transmembrane region" description="Helical" evidence="1">
    <location>
        <begin position="12"/>
        <end position="39"/>
    </location>
</feature>
<organism evidence="2 3">
    <name type="scientific">Pyricularia oryzae</name>
    <name type="common">Rice blast fungus</name>
    <name type="synonym">Magnaporthe oryzae</name>
    <dbReference type="NCBI Taxonomy" id="318829"/>
    <lineage>
        <taxon>Eukaryota</taxon>
        <taxon>Fungi</taxon>
        <taxon>Dikarya</taxon>
        <taxon>Ascomycota</taxon>
        <taxon>Pezizomycotina</taxon>
        <taxon>Sordariomycetes</taxon>
        <taxon>Sordariomycetidae</taxon>
        <taxon>Magnaporthales</taxon>
        <taxon>Pyriculariaceae</taxon>
        <taxon>Pyricularia</taxon>
    </lineage>
</organism>
<evidence type="ECO:0000313" key="3">
    <source>
        <dbReference type="Proteomes" id="UP000294847"/>
    </source>
</evidence>
<sequence length="40" mass="4352">MKQLPSAHIRTSVGAGCFLIFNIHYCGAFLASLLLSMALR</sequence>
<keyword evidence="1" id="KW-1133">Transmembrane helix</keyword>
<dbReference type="EMBL" id="CP034210">
    <property type="protein sequence ID" value="QBZ66681.1"/>
    <property type="molecule type" value="Genomic_DNA"/>
</dbReference>
<reference evidence="2 3" key="1">
    <citation type="journal article" date="2019" name="Mol. Biol. Evol.">
        <title>Blast fungal genomes show frequent chromosomal changes, gene gains and losses, and effector gene turnover.</title>
        <authorList>
            <person name="Gomez Luciano L.B."/>
            <person name="Jason Tsai I."/>
            <person name="Chuma I."/>
            <person name="Tosa Y."/>
            <person name="Chen Y.H."/>
            <person name="Li J.Y."/>
            <person name="Li M.Y."/>
            <person name="Jade Lu M.Y."/>
            <person name="Nakayashiki H."/>
            <person name="Li W.H."/>
        </authorList>
    </citation>
    <scope>NUCLEOTIDE SEQUENCE [LARGE SCALE GENOMIC DNA]</scope>
    <source>
        <strain evidence="2">MZ5-1-6</strain>
    </source>
</reference>
<proteinExistence type="predicted"/>
<keyword evidence="1" id="KW-0472">Membrane</keyword>
<evidence type="ECO:0000313" key="2">
    <source>
        <dbReference type="EMBL" id="QBZ66681.1"/>
    </source>
</evidence>
<keyword evidence="1" id="KW-0812">Transmembrane</keyword>
<name>A0A4P7NVY1_PYROR</name>
<protein>
    <submittedName>
        <fullName evidence="2">Uncharacterized protein</fullName>
    </submittedName>
</protein>
<gene>
    <name evidence="2" type="ORF">PoMZ_13665</name>
</gene>
<dbReference type="AlphaFoldDB" id="A0A4P7NVY1"/>
<accession>A0A4P7NVY1</accession>
<dbReference type="Proteomes" id="UP000294847">
    <property type="component" value="Chromosome 7"/>
</dbReference>